<dbReference type="AlphaFoldDB" id="A0A7C9P1H4"/>
<name>A0A7C9P1H4_9GAMM</name>
<dbReference type="RefSeq" id="WP_162219099.1">
    <property type="nucleotide sequence ID" value="NZ_JAAEHK010000015.1"/>
</dbReference>
<evidence type="ECO:0000313" key="2">
    <source>
        <dbReference type="Proteomes" id="UP000480312"/>
    </source>
</evidence>
<gene>
    <name evidence="1" type="ORF">GPL32_12050</name>
</gene>
<accession>A0A7C9P1H4</accession>
<protein>
    <recommendedName>
        <fullName evidence="3">Peptidase C-terminal archaeal/bacterial domain-containing protein</fullName>
    </recommendedName>
</protein>
<evidence type="ECO:0008006" key="3">
    <source>
        <dbReference type="Google" id="ProtNLM"/>
    </source>
</evidence>
<proteinExistence type="predicted"/>
<sequence length="484" mass="51450">MAKSSSVTFVLVAVGGIAVGFLAAQVVPGLTATAAESAADSATIAEQEQAPNALAALGLSSLTLGERTRGEITSAGELNGNDGSRYLRYIISLEEGALVEVSLGGTLQGLVALYDDELQFIDSAETVRYRVEESGDYMVVVSGADARSYGPFTVNSRTVELSDSDTLTIGTPIDSWLGSTERELTLTIEEAGMYQIEMRSDEFDAYLELAGAGGYYREDDDSAGNLNARISDFLAPGDYTVTARSAFGDGSGLFTLIAEPRELPSDGELRNDGIVTPGETLSGWFSGQNLSYQLDVEEAGMYQIDMSSNDIDAYLVLEGSDGYYREDDDSGGDLDARIVDFLAPGGYQLTARTAYGNDSGLFTLSVAPRDLPDGIKIRNEGELVIGETLTGWFSGEPLTYQLTLEESSVVTINMRSTDFDAYLDLYGEGISDSDDDGGRGTDARLERALLPGSYTVSARGFSASGSGMFELEVSGEPAEIQPDT</sequence>
<comment type="caution">
    <text evidence="1">The sequence shown here is derived from an EMBL/GenBank/DDBJ whole genome shotgun (WGS) entry which is preliminary data.</text>
</comment>
<organism evidence="1 2">
    <name type="scientific">Vreelandella alkaliphila</name>
    <dbReference type="NCBI Taxonomy" id="272774"/>
    <lineage>
        <taxon>Bacteria</taxon>
        <taxon>Pseudomonadati</taxon>
        <taxon>Pseudomonadota</taxon>
        <taxon>Gammaproteobacteria</taxon>
        <taxon>Oceanospirillales</taxon>
        <taxon>Halomonadaceae</taxon>
        <taxon>Vreelandella</taxon>
    </lineage>
</organism>
<evidence type="ECO:0000313" key="1">
    <source>
        <dbReference type="EMBL" id="NDL71233.1"/>
    </source>
</evidence>
<dbReference type="EMBL" id="JAAEHK010000015">
    <property type="protein sequence ID" value="NDL71233.1"/>
    <property type="molecule type" value="Genomic_DNA"/>
</dbReference>
<reference evidence="1 2" key="1">
    <citation type="submission" date="2020-01" db="EMBL/GenBank/DDBJ databases">
        <title>Whole genome sequencing of Halomonas alkaliphila strain LS44.</title>
        <authorList>
            <person name="Kumar S."/>
            <person name="Paul D."/>
            <person name="Shouche Y."/>
            <person name="Suryavanshi M.V."/>
        </authorList>
    </citation>
    <scope>NUCLEOTIDE SEQUENCE [LARGE SCALE GENOMIC DNA]</scope>
    <source>
        <strain evidence="1 2">LS44</strain>
    </source>
</reference>
<dbReference type="Proteomes" id="UP000480312">
    <property type="component" value="Unassembled WGS sequence"/>
</dbReference>
<dbReference type="Gene3D" id="2.60.120.380">
    <property type="match status" value="1"/>
</dbReference>
<dbReference type="OrthoDB" id="8893233at2"/>